<keyword evidence="3" id="KW-0456">Lyase</keyword>
<dbReference type="EC" id="4.2.2.10" evidence="6"/>
<dbReference type="PANTHER" id="PTHR31683:SF67">
    <property type="entry name" value="PECTIN LYASE F-RELATED"/>
    <property type="match status" value="1"/>
</dbReference>
<protein>
    <recommendedName>
        <fullName evidence="6">pectin lyase</fullName>
        <ecNumber evidence="6">4.2.2.10</ecNumber>
    </recommendedName>
</protein>
<dbReference type="GeneID" id="113203564"/>
<dbReference type="SMART" id="SM00656">
    <property type="entry name" value="Amb_all"/>
    <property type="match status" value="1"/>
</dbReference>
<proteinExistence type="predicted"/>
<dbReference type="PANTHER" id="PTHR31683">
    <property type="entry name" value="PECTATE LYASE 18-RELATED"/>
    <property type="match status" value="1"/>
</dbReference>
<dbReference type="KEGG" id="foc:113203564"/>
<evidence type="ECO:0000256" key="2">
    <source>
        <dbReference type="ARBA" id="ARBA00023180"/>
    </source>
</evidence>
<dbReference type="OrthoDB" id="1637350at2759"/>
<dbReference type="InterPro" id="IPR011050">
    <property type="entry name" value="Pectin_lyase_fold/virulence"/>
</dbReference>
<dbReference type="RefSeq" id="XP_026274115.2">
    <property type="nucleotide sequence ID" value="XM_026418330.2"/>
</dbReference>
<comment type="catalytic activity">
    <reaction evidence="4">
        <text>Eliminative cleavage of (1-&gt;4)-alpha-D-galacturonan methyl ester to give oligosaccharides with 4-deoxy-6-O-methyl-alpha-D-galact-4-enuronosyl groups at their non-reducing ends.</text>
        <dbReference type="EC" id="4.2.2.10"/>
    </reaction>
</comment>
<keyword evidence="2" id="KW-0325">Glycoprotein</keyword>
<dbReference type="GO" id="GO:0030570">
    <property type="term" value="F:pectate lyase activity"/>
    <property type="evidence" value="ECO:0007669"/>
    <property type="project" value="InterPro"/>
</dbReference>
<dbReference type="Gene3D" id="2.160.20.10">
    <property type="entry name" value="Single-stranded right-handed beta-helix, Pectin lyase-like"/>
    <property type="match status" value="1"/>
</dbReference>
<keyword evidence="1" id="KW-1015">Disulfide bond</keyword>
<dbReference type="GO" id="GO:0047490">
    <property type="term" value="F:pectin lyase activity"/>
    <property type="evidence" value="ECO:0007669"/>
    <property type="project" value="UniProtKB-EC"/>
</dbReference>
<reference evidence="9" key="1">
    <citation type="submission" date="2025-08" db="UniProtKB">
        <authorList>
            <consortium name="RefSeq"/>
        </authorList>
    </citation>
    <scope>IDENTIFICATION</scope>
    <source>
        <tissue evidence="9">Whole organism</tissue>
    </source>
</reference>
<evidence type="ECO:0000259" key="7">
    <source>
        <dbReference type="SMART" id="SM00656"/>
    </source>
</evidence>
<dbReference type="AlphaFoldDB" id="A0A6J1S4K2"/>
<feature type="domain" description="Pectate lyase" evidence="7">
    <location>
        <begin position="115"/>
        <end position="328"/>
    </location>
</feature>
<dbReference type="SUPFAM" id="SSF51126">
    <property type="entry name" value="Pectin lyase-like"/>
    <property type="match status" value="1"/>
</dbReference>
<evidence type="ECO:0000256" key="6">
    <source>
        <dbReference type="ARBA" id="ARBA00039082"/>
    </source>
</evidence>
<gene>
    <name evidence="9" type="primary">LOC113203564</name>
</gene>
<evidence type="ECO:0000256" key="5">
    <source>
        <dbReference type="ARBA" id="ARBA00037631"/>
    </source>
</evidence>
<evidence type="ECO:0000256" key="3">
    <source>
        <dbReference type="ARBA" id="ARBA00023239"/>
    </source>
</evidence>
<evidence type="ECO:0000256" key="4">
    <source>
        <dbReference type="ARBA" id="ARBA00036818"/>
    </source>
</evidence>
<name>A0A6J1S4K2_FRAOC</name>
<dbReference type="InterPro" id="IPR045032">
    <property type="entry name" value="PEL"/>
</dbReference>
<evidence type="ECO:0000256" key="1">
    <source>
        <dbReference type="ARBA" id="ARBA00023157"/>
    </source>
</evidence>
<dbReference type="InterPro" id="IPR012334">
    <property type="entry name" value="Pectin_lyas_fold"/>
</dbReference>
<comment type="function">
    <text evidence="5">Pectinolytic enzymes consist of four classes of enzymes: pectin lyase, polygalacturonase, pectin methylesterase and rhamnogalacturonase. Among pectinolytic enzymes, pectin lyase is the most important in depolymerization of pectin, since it cleaves internal glycosidic bonds of highly methylated pectins.</text>
</comment>
<sequence>MPQPAPPLSSDWRSSVSAPHLLADMKFAPLVMSCLLPAAALAWTQGCISKPVGFGYKTTGGTGGRTVVPTSPAELKQYLSSTETLIIDLDRTYDFTQLEGSKTENGCWYNQCGSGPQKSLSLYNACAGRSTTSVTYSVAGSRTLELVIGSNKTIRSSNGKGVIKGKGVTFKKSKNVIFRDITISDINPQVIWGGDAIVLNGATDIWIHRCTIRNIGRQFLVTYVEQNVGITVSSCLFDGNTQYSAYCDKTHFWLWLFWGTHDEITLINNRVVNVSGRCPHAGGQSSSSKNLIHMIGNEMDTNHHLGIEPNKGGIILAEGNKFIDYSQVIDTKATGGTLAIPSTAADAAKCQAYFKQNCKANVYQGTTAPSRMDLAVLDAFSKLDLTAVNGARAAACE</sequence>
<organism evidence="8 9">
    <name type="scientific">Frankliniella occidentalis</name>
    <name type="common">Western flower thrips</name>
    <name type="synonym">Euthrips occidentalis</name>
    <dbReference type="NCBI Taxonomy" id="133901"/>
    <lineage>
        <taxon>Eukaryota</taxon>
        <taxon>Metazoa</taxon>
        <taxon>Ecdysozoa</taxon>
        <taxon>Arthropoda</taxon>
        <taxon>Hexapoda</taxon>
        <taxon>Insecta</taxon>
        <taxon>Pterygota</taxon>
        <taxon>Neoptera</taxon>
        <taxon>Paraneoptera</taxon>
        <taxon>Thysanoptera</taxon>
        <taxon>Terebrantia</taxon>
        <taxon>Thripoidea</taxon>
        <taxon>Thripidae</taxon>
        <taxon>Frankliniella</taxon>
    </lineage>
</organism>
<evidence type="ECO:0000313" key="9">
    <source>
        <dbReference type="RefSeq" id="XP_026274115.2"/>
    </source>
</evidence>
<keyword evidence="8" id="KW-1185">Reference proteome</keyword>
<dbReference type="InterPro" id="IPR002022">
    <property type="entry name" value="Pec_lyase"/>
</dbReference>
<accession>A0A6J1S4K2</accession>
<evidence type="ECO:0000313" key="8">
    <source>
        <dbReference type="Proteomes" id="UP000504606"/>
    </source>
</evidence>
<dbReference type="Proteomes" id="UP000504606">
    <property type="component" value="Unplaced"/>
</dbReference>